<gene>
    <name evidence="2" type="ORF">LAH08_01588</name>
</gene>
<dbReference type="AlphaFoldDB" id="A0A328N9B7"/>
<keyword evidence="1" id="KW-0472">Membrane</keyword>
<comment type="caution">
    <text evidence="2">The sequence shown here is derived from an EMBL/GenBank/DDBJ whole genome shotgun (WGS) entry which is preliminary data.</text>
</comment>
<reference evidence="2 3" key="1">
    <citation type="submission" date="2018-03" db="EMBL/GenBank/DDBJ databases">
        <title>Defining the species Micromonospora saelicesensis and Micromonospora noduli under the framework of genomics.</title>
        <authorList>
            <person name="Riesco R."/>
            <person name="Trujillo M.E."/>
        </authorList>
    </citation>
    <scope>NUCLEOTIDE SEQUENCE [LARGE SCALE GENOMIC DNA]</scope>
    <source>
        <strain evidence="2 3">LAH08</strain>
    </source>
</reference>
<keyword evidence="1" id="KW-1133">Transmembrane helix</keyword>
<evidence type="ECO:0000313" key="3">
    <source>
        <dbReference type="Proteomes" id="UP000248966"/>
    </source>
</evidence>
<evidence type="ECO:0000313" key="2">
    <source>
        <dbReference type="EMBL" id="RAO04240.1"/>
    </source>
</evidence>
<organism evidence="2 3">
    <name type="scientific">Micromonospora noduli</name>
    <dbReference type="NCBI Taxonomy" id="709876"/>
    <lineage>
        <taxon>Bacteria</taxon>
        <taxon>Bacillati</taxon>
        <taxon>Actinomycetota</taxon>
        <taxon>Actinomycetes</taxon>
        <taxon>Micromonosporales</taxon>
        <taxon>Micromonosporaceae</taxon>
        <taxon>Micromonospora</taxon>
    </lineage>
</organism>
<accession>A0A328N9B7</accession>
<evidence type="ECO:0000256" key="1">
    <source>
        <dbReference type="SAM" id="Phobius"/>
    </source>
</evidence>
<sequence length="73" mass="7872">MLSVVLAGVAGRLATLRVADTSNRYYLRKAVQYLTVVVLLFALALLWQPFARVPDSLQQPLHTACPSSTATAG</sequence>
<dbReference type="RefSeq" id="WP_112583102.1">
    <property type="nucleotide sequence ID" value="NZ_PYAA01000008.1"/>
</dbReference>
<keyword evidence="1" id="KW-0812">Transmembrane</keyword>
<proteinExistence type="predicted"/>
<feature type="transmembrane region" description="Helical" evidence="1">
    <location>
        <begin position="30"/>
        <end position="47"/>
    </location>
</feature>
<name>A0A328N9B7_9ACTN</name>
<dbReference type="Proteomes" id="UP000248966">
    <property type="component" value="Unassembled WGS sequence"/>
</dbReference>
<dbReference type="EMBL" id="PYAA01000008">
    <property type="protein sequence ID" value="RAO04240.1"/>
    <property type="molecule type" value="Genomic_DNA"/>
</dbReference>
<protein>
    <submittedName>
        <fullName evidence="2">Uncharacterized protein</fullName>
    </submittedName>
</protein>